<dbReference type="PROSITE" id="PS00108">
    <property type="entry name" value="PROTEIN_KINASE_ST"/>
    <property type="match status" value="1"/>
</dbReference>
<dbReference type="GO" id="GO:0004672">
    <property type="term" value="F:protein kinase activity"/>
    <property type="evidence" value="ECO:0007669"/>
    <property type="project" value="InterPro"/>
</dbReference>
<dbReference type="Pfam" id="PF00069">
    <property type="entry name" value="Pkinase"/>
    <property type="match status" value="1"/>
</dbReference>
<accession>A0A9P8N919</accession>
<dbReference type="PANTHER" id="PTHR24126">
    <property type="entry name" value="ANKYRIN REPEAT, PH AND SEC7 DOMAIN CONTAINING PROTEIN SECG-RELATED"/>
    <property type="match status" value="1"/>
</dbReference>
<dbReference type="InterPro" id="IPR002110">
    <property type="entry name" value="Ankyrin_rpt"/>
</dbReference>
<reference evidence="5" key="1">
    <citation type="submission" date="2021-08" db="EMBL/GenBank/DDBJ databases">
        <title>Global Aspergillus fumigatus from environmental and clinical sources.</title>
        <authorList>
            <person name="Barber A."/>
            <person name="Sae-Ong T."/>
        </authorList>
    </citation>
    <scope>NUCLEOTIDE SEQUENCE</scope>
    <source>
        <strain evidence="5">NRZ-2016-071</strain>
    </source>
</reference>
<dbReference type="SUPFAM" id="SSF48403">
    <property type="entry name" value="Ankyrin repeat"/>
    <property type="match status" value="2"/>
</dbReference>
<dbReference type="GO" id="GO:0005524">
    <property type="term" value="F:ATP binding"/>
    <property type="evidence" value="ECO:0007669"/>
    <property type="project" value="InterPro"/>
</dbReference>
<feature type="repeat" description="ANK" evidence="3">
    <location>
        <begin position="711"/>
        <end position="743"/>
    </location>
</feature>
<dbReference type="Gene3D" id="1.25.40.20">
    <property type="entry name" value="Ankyrin repeat-containing domain"/>
    <property type="match status" value="4"/>
</dbReference>
<dbReference type="Pfam" id="PF12796">
    <property type="entry name" value="Ank_2"/>
    <property type="match status" value="2"/>
</dbReference>
<dbReference type="InterPro" id="IPR000719">
    <property type="entry name" value="Prot_kinase_dom"/>
</dbReference>
<dbReference type="EMBL" id="JAIBSC010000182">
    <property type="protein sequence ID" value="KAH1893466.1"/>
    <property type="molecule type" value="Genomic_DNA"/>
</dbReference>
<proteinExistence type="predicted"/>
<feature type="repeat" description="ANK" evidence="3">
    <location>
        <begin position="747"/>
        <end position="779"/>
    </location>
</feature>
<keyword evidence="1" id="KW-0677">Repeat</keyword>
<protein>
    <recommendedName>
        <fullName evidence="4">Protein kinase domain-containing protein</fullName>
    </recommendedName>
</protein>
<evidence type="ECO:0000256" key="3">
    <source>
        <dbReference type="PROSITE-ProRule" id="PRU00023"/>
    </source>
</evidence>
<feature type="repeat" description="ANK" evidence="3">
    <location>
        <begin position="618"/>
        <end position="650"/>
    </location>
</feature>
<dbReference type="Proteomes" id="UP000813423">
    <property type="component" value="Unassembled WGS sequence"/>
</dbReference>
<gene>
    <name evidence="5" type="ORF">KXV57_002911</name>
</gene>
<dbReference type="PROSITE" id="PS50011">
    <property type="entry name" value="PROTEIN_KINASE_DOM"/>
    <property type="match status" value="1"/>
</dbReference>
<dbReference type="SMART" id="SM00220">
    <property type="entry name" value="S_TKc"/>
    <property type="match status" value="1"/>
</dbReference>
<evidence type="ECO:0000256" key="1">
    <source>
        <dbReference type="ARBA" id="ARBA00022737"/>
    </source>
</evidence>
<organism evidence="5 6">
    <name type="scientific">Aspergillus fumigatus</name>
    <name type="common">Neosartorya fumigata</name>
    <dbReference type="NCBI Taxonomy" id="746128"/>
    <lineage>
        <taxon>Eukaryota</taxon>
        <taxon>Fungi</taxon>
        <taxon>Dikarya</taxon>
        <taxon>Ascomycota</taxon>
        <taxon>Pezizomycotina</taxon>
        <taxon>Eurotiomycetes</taxon>
        <taxon>Eurotiomycetidae</taxon>
        <taxon>Eurotiales</taxon>
        <taxon>Aspergillaceae</taxon>
        <taxon>Aspergillus</taxon>
        <taxon>Aspergillus subgen. Fumigati</taxon>
    </lineage>
</organism>
<name>A0A9P8N919_ASPFM</name>
<dbReference type="PROSITE" id="PS50297">
    <property type="entry name" value="ANK_REP_REGION"/>
    <property type="match status" value="4"/>
</dbReference>
<comment type="caution">
    <text evidence="5">The sequence shown here is derived from an EMBL/GenBank/DDBJ whole genome shotgun (WGS) entry which is preliminary data.</text>
</comment>
<dbReference type="PANTHER" id="PTHR24126:SF14">
    <property type="entry name" value="ANK_REP_REGION DOMAIN-CONTAINING PROTEIN"/>
    <property type="match status" value="1"/>
</dbReference>
<dbReference type="InterPro" id="IPR008271">
    <property type="entry name" value="Ser/Thr_kinase_AS"/>
</dbReference>
<sequence length="1281" mass="141782">MTGLSSYDEILNSLEEDSYYAVSSNDLSPSLQAWSNNTDLEELDLSSLNLSSSSDSSSWIDPLESAITDTRNGSSPVLSTLSQFTALLAQTGIHGPRILKAFNLSRRGTKIGAGAQFTVFTDPIYEGQVIKRVNVPLSSKAEQRFAASTDYRLQLRTLGLEVLSLCNPMLRAHPNITSLLAWGFDFPFADMAVPVLFMEAAMMPLSDFLGAETRAVEVRYQLSLDVANGLEALQNLNIVHGDVKPENVLVFAGPSERVPFRAKLSDFGVCLDLEAPDAKFMLSDYRGTQAWLAPEVVSEDLDRFGGFSSELMFRFDAYSFGLVLLSVFTGNGAAPVLDEHPENVPDQVFELLYGQEDIPSNIRIELRKAIAKLLSEDPRKRPLPSPGLIKTDSPTYAAWLSSIQLTPTNTHAGIMDPIYNKGPLFWYRLDESIRTELEGQYALMQEGNAPPFPGDVLFGLAQTITGAKPSYLDRLLTYLTEAARAGYSPARGVYAQIMEAHGQKPEFAEDVLEEWMLQAVSEGYFFASPSYSKGRIEEARERFRANGGFCSDPFLAKKDVVEAAGDRTKALKRTMENGSVVDRKGNTILHAAAALGAIDAVRGLLDDGQLPVNVENEKGETPLYKACQAGHAKIVELLLDRGADASTMTRQDKVSPMHWLFMIPDASIPEIARRMVEGGADINATIEPVVKENSAGFPEKIQILHYPFELPHGTPLHWACFFRNLTAVEALISLGANINASYHASDASTTPLFLTAYFGEPSLAKYLISHGADVHLVDSMGRNALHGITKYFPERHGYLPHHWHYWIRHGSWEHHLTQMTELVKILVDAGADLNANDKGYPPLTPVAAAADLGVWDGGVICALLDVGADLGESVLSAGNTVLHSWASIVGPRLAYPDSYLSTMKKIVSATPDIDIPNKFEKDTPLHLLATTYHPEEDFEAACEMFLAHSPPADINAKTRRGATPLTIALETDLDPVRRGLFLLHKGADTLVLNARGRDIFFSIVNNAALTDQATHDLIRTFLQHRNPDIQQAYAKHYLRNSNSYHTLFAAAERGKPLSLALLLSLGLSSRINDLEGSKRPPWTALDQALHGAEISRRAHMRRLADHKPGAHRNRALEQDIVYDEAQGPPARAAEAYRGFPAVIRILRDAGGKRACELDGSSTATGEYIEQPWEWDLTEIYSYGFTPKTQPNLEQWSGLYEEARYSEQWQKGRLNAWKEEYEEGRWRPDVRMLEEEEQSFVNELVCRLVGEGRVTLEAVDGQKKQWQVEMEGGKIVKKQGKK</sequence>
<feature type="domain" description="Protein kinase" evidence="4">
    <location>
        <begin position="105"/>
        <end position="396"/>
    </location>
</feature>
<keyword evidence="2 3" id="KW-0040">ANK repeat</keyword>
<dbReference type="SUPFAM" id="SSF56112">
    <property type="entry name" value="Protein kinase-like (PK-like)"/>
    <property type="match status" value="1"/>
</dbReference>
<evidence type="ECO:0000256" key="2">
    <source>
        <dbReference type="ARBA" id="ARBA00023043"/>
    </source>
</evidence>
<dbReference type="InterPro" id="IPR011009">
    <property type="entry name" value="Kinase-like_dom_sf"/>
</dbReference>
<feature type="repeat" description="ANK" evidence="3">
    <location>
        <begin position="584"/>
        <end position="608"/>
    </location>
</feature>
<dbReference type="Gene3D" id="1.10.510.10">
    <property type="entry name" value="Transferase(Phosphotransferase) domain 1"/>
    <property type="match status" value="1"/>
</dbReference>
<evidence type="ECO:0000259" key="4">
    <source>
        <dbReference type="PROSITE" id="PS50011"/>
    </source>
</evidence>
<dbReference type="SMART" id="SM00248">
    <property type="entry name" value="ANK"/>
    <property type="match status" value="8"/>
</dbReference>
<dbReference type="PROSITE" id="PS50088">
    <property type="entry name" value="ANK_REPEAT"/>
    <property type="match status" value="4"/>
</dbReference>
<dbReference type="InterPro" id="IPR036770">
    <property type="entry name" value="Ankyrin_rpt-contain_sf"/>
</dbReference>
<evidence type="ECO:0000313" key="5">
    <source>
        <dbReference type="EMBL" id="KAH1893466.1"/>
    </source>
</evidence>
<dbReference type="PRINTS" id="PR01415">
    <property type="entry name" value="ANKYRIN"/>
</dbReference>
<evidence type="ECO:0000313" key="6">
    <source>
        <dbReference type="Proteomes" id="UP000813423"/>
    </source>
</evidence>